<gene>
    <name evidence="1" type="ORF">AA0228_0019</name>
</gene>
<proteinExistence type="predicted"/>
<protein>
    <submittedName>
        <fullName evidence="1">Uncharacterized protein</fullName>
    </submittedName>
</protein>
<reference evidence="1" key="1">
    <citation type="submission" date="2013-04" db="EMBL/GenBank/DDBJ databases">
        <title>The genome sequencing project of 58 acetic acid bacteria.</title>
        <authorList>
            <person name="Okamoto-Kainuma A."/>
            <person name="Ishikawa M."/>
            <person name="Umino S."/>
            <person name="Koizumi Y."/>
            <person name="Shiwa Y."/>
            <person name="Yoshikawa H."/>
            <person name="Matsutani M."/>
            <person name="Matsushita K."/>
        </authorList>
    </citation>
    <scope>NUCLEOTIDE SEQUENCE</scope>
    <source>
        <strain evidence="1">NRIC 0228</strain>
    </source>
</reference>
<sequence length="69" mass="7517">MGTGNNPDRPHACTQTVGNPGTVVLEIVPGAPGYLIPGIRENTVLQSRFTDLWNFVLSRELAPLQFPLE</sequence>
<name>A0ABQ0Q731_9PROT</name>
<keyword evidence="2" id="KW-1185">Reference proteome</keyword>
<organism evidence="1 2">
    <name type="scientific">Gluconobacter frateurii NRIC 0228</name>
    <dbReference type="NCBI Taxonomy" id="1307946"/>
    <lineage>
        <taxon>Bacteria</taxon>
        <taxon>Pseudomonadati</taxon>
        <taxon>Pseudomonadota</taxon>
        <taxon>Alphaproteobacteria</taxon>
        <taxon>Acetobacterales</taxon>
        <taxon>Acetobacteraceae</taxon>
        <taxon>Gluconobacter</taxon>
    </lineage>
</organism>
<dbReference type="Proteomes" id="UP001061070">
    <property type="component" value="Unassembled WGS sequence"/>
</dbReference>
<evidence type="ECO:0000313" key="1">
    <source>
        <dbReference type="EMBL" id="GBR07485.1"/>
    </source>
</evidence>
<dbReference type="EMBL" id="BAQW01000001">
    <property type="protein sequence ID" value="GBR07485.1"/>
    <property type="molecule type" value="Genomic_DNA"/>
</dbReference>
<accession>A0ABQ0Q731</accession>
<evidence type="ECO:0000313" key="2">
    <source>
        <dbReference type="Proteomes" id="UP001061070"/>
    </source>
</evidence>
<comment type="caution">
    <text evidence="1">The sequence shown here is derived from an EMBL/GenBank/DDBJ whole genome shotgun (WGS) entry which is preliminary data.</text>
</comment>